<dbReference type="InterPro" id="IPR026021">
    <property type="entry name" value="YdjA-like"/>
</dbReference>
<evidence type="ECO:0000256" key="5">
    <source>
        <dbReference type="ARBA" id="ARBA00023002"/>
    </source>
</evidence>
<keyword evidence="2 7" id="KW-0285">Flavoprotein</keyword>
<protein>
    <recommendedName>
        <fullName evidence="7">Putative NAD(P)H nitroreductase</fullName>
        <ecNumber evidence="7">1.-.-.-</ecNumber>
    </recommendedName>
</protein>
<dbReference type="CDD" id="cd02135">
    <property type="entry name" value="YdjA-like"/>
    <property type="match status" value="1"/>
</dbReference>
<dbReference type="OrthoDB" id="9804207at2"/>
<reference evidence="11" key="1">
    <citation type="submission" date="2016-07" db="EMBL/GenBank/DDBJ databases">
        <authorList>
            <person name="Florea S."/>
            <person name="Webb J.S."/>
            <person name="Jaromczyk J."/>
            <person name="Schardl C.L."/>
        </authorList>
    </citation>
    <scope>NUCLEOTIDE SEQUENCE [LARGE SCALE GENOMIC DNA]</scope>
    <source>
        <strain evidence="11">CY1</strain>
    </source>
</reference>
<name>A0A1V4HAL4_9BACL</name>
<feature type="binding site" description="in other chain" evidence="8">
    <location>
        <begin position="134"/>
        <end position="136"/>
    </location>
    <ligand>
        <name>FMN</name>
        <dbReference type="ChEBI" id="CHEBI:58210"/>
        <note>ligand shared between dimeric partners</note>
    </ligand>
</feature>
<evidence type="ECO:0000256" key="2">
    <source>
        <dbReference type="ARBA" id="ARBA00022630"/>
    </source>
</evidence>
<proteinExistence type="inferred from homology"/>
<dbReference type="EC" id="1.-.-.-" evidence="7"/>
<comment type="caution">
    <text evidence="10">The sequence shown here is derived from an EMBL/GenBank/DDBJ whole genome shotgun (WGS) entry which is preliminary data.</text>
</comment>
<sequence length="186" mass="21111">MELTKLIKERRSVHQFEDKPVSVELISELLDTAVWVPNHRMTQPWRFVIIQGEGRCKLADIVREFRAAKESDPAKAQEIGQKLYDKFMSVPMFLAVVLQVNDNPAIAEEDYASASCLIHNFGLLAWEQGIGMVWETYPLLQLASFREAFGVKSDERIIGSLHVGYPGKVPSPQQRIPASERLTVME</sequence>
<feature type="binding site" evidence="8">
    <location>
        <position position="39"/>
    </location>
    <ligand>
        <name>FMN</name>
        <dbReference type="ChEBI" id="CHEBI:58210"/>
        <note>ligand shared between dimeric partners</note>
    </ligand>
</feature>
<keyword evidence="5 7" id="KW-0560">Oxidoreductase</keyword>
<evidence type="ECO:0000256" key="1">
    <source>
        <dbReference type="ARBA" id="ARBA00007118"/>
    </source>
</evidence>
<feature type="domain" description="Nitroreductase" evidence="9">
    <location>
        <begin position="7"/>
        <end position="165"/>
    </location>
</feature>
<dbReference type="STRING" id="1469647.BC351_09340"/>
<dbReference type="Pfam" id="PF00881">
    <property type="entry name" value="Nitroreductase"/>
    <property type="match status" value="1"/>
</dbReference>
<dbReference type="PANTHER" id="PTHR43821">
    <property type="entry name" value="NAD(P)H NITROREDUCTASE YDJA-RELATED"/>
    <property type="match status" value="1"/>
</dbReference>
<keyword evidence="4 7" id="KW-0521">NADP</keyword>
<evidence type="ECO:0000259" key="9">
    <source>
        <dbReference type="Pfam" id="PF00881"/>
    </source>
</evidence>
<evidence type="ECO:0000256" key="8">
    <source>
        <dbReference type="PIRSR" id="PIRSR000232-1"/>
    </source>
</evidence>
<dbReference type="PIRSF" id="PIRSF000232">
    <property type="entry name" value="YdjA"/>
    <property type="match status" value="1"/>
</dbReference>
<dbReference type="AlphaFoldDB" id="A0A1V4HAL4"/>
<keyword evidence="3 7" id="KW-0288">FMN</keyword>
<dbReference type="GO" id="GO:0016491">
    <property type="term" value="F:oxidoreductase activity"/>
    <property type="evidence" value="ECO:0007669"/>
    <property type="project" value="UniProtKB-UniRule"/>
</dbReference>
<dbReference type="SUPFAM" id="SSF55469">
    <property type="entry name" value="FMN-dependent nitroreductase-like"/>
    <property type="match status" value="1"/>
</dbReference>
<evidence type="ECO:0000256" key="4">
    <source>
        <dbReference type="ARBA" id="ARBA00022857"/>
    </source>
</evidence>
<comment type="similarity">
    <text evidence="1 7">Belongs to the nitroreductase family.</text>
</comment>
<feature type="binding site" description="in other chain" evidence="8">
    <location>
        <begin position="10"/>
        <end position="12"/>
    </location>
    <ligand>
        <name>FMN</name>
        <dbReference type="ChEBI" id="CHEBI:58210"/>
        <note>ligand shared between dimeric partners</note>
    </ligand>
</feature>
<dbReference type="InterPro" id="IPR052530">
    <property type="entry name" value="NAD(P)H_nitroreductase"/>
</dbReference>
<evidence type="ECO:0000256" key="7">
    <source>
        <dbReference type="PIRNR" id="PIRNR000232"/>
    </source>
</evidence>
<dbReference type="RefSeq" id="WP_079419218.1">
    <property type="nucleotide sequence ID" value="NZ_MBTG01000045.1"/>
</dbReference>
<evidence type="ECO:0000256" key="3">
    <source>
        <dbReference type="ARBA" id="ARBA00022643"/>
    </source>
</evidence>
<dbReference type="EMBL" id="MBTG01000045">
    <property type="protein sequence ID" value="OPH48647.1"/>
    <property type="molecule type" value="Genomic_DNA"/>
</dbReference>
<evidence type="ECO:0000313" key="11">
    <source>
        <dbReference type="Proteomes" id="UP000190626"/>
    </source>
</evidence>
<dbReference type="PANTHER" id="PTHR43821:SF1">
    <property type="entry name" value="NAD(P)H NITROREDUCTASE YDJA-RELATED"/>
    <property type="match status" value="1"/>
</dbReference>
<gene>
    <name evidence="10" type="ORF">BC351_09340</name>
</gene>
<organism evidence="10 11">
    <name type="scientific">Paenibacillus ferrarius</name>
    <dbReference type="NCBI Taxonomy" id="1469647"/>
    <lineage>
        <taxon>Bacteria</taxon>
        <taxon>Bacillati</taxon>
        <taxon>Bacillota</taxon>
        <taxon>Bacilli</taxon>
        <taxon>Bacillales</taxon>
        <taxon>Paenibacillaceae</taxon>
        <taxon>Paenibacillus</taxon>
    </lineage>
</organism>
<evidence type="ECO:0000313" key="10">
    <source>
        <dbReference type="EMBL" id="OPH48647.1"/>
    </source>
</evidence>
<keyword evidence="6 7" id="KW-0520">NAD</keyword>
<dbReference type="Gene3D" id="3.40.109.10">
    <property type="entry name" value="NADH Oxidase"/>
    <property type="match status" value="1"/>
</dbReference>
<keyword evidence="11" id="KW-1185">Reference proteome</keyword>
<dbReference type="InterPro" id="IPR000415">
    <property type="entry name" value="Nitroreductase-like"/>
</dbReference>
<evidence type="ECO:0000256" key="6">
    <source>
        <dbReference type="ARBA" id="ARBA00023027"/>
    </source>
</evidence>
<dbReference type="Proteomes" id="UP000190626">
    <property type="component" value="Unassembled WGS sequence"/>
</dbReference>
<comment type="cofactor">
    <cofactor evidence="8">
        <name>FMN</name>
        <dbReference type="ChEBI" id="CHEBI:58210"/>
    </cofactor>
    <text evidence="8">Binds 1 FMN per subunit.</text>
</comment>
<dbReference type="InterPro" id="IPR029479">
    <property type="entry name" value="Nitroreductase"/>
</dbReference>
<accession>A0A1V4HAL4</accession>